<dbReference type="InterPro" id="IPR051376">
    <property type="entry name" value="CWC25_splicing_factor"/>
</dbReference>
<feature type="coiled-coil region" evidence="8">
    <location>
        <begin position="27"/>
        <end position="54"/>
    </location>
</feature>
<feature type="compositionally biased region" description="Basic and acidic residues" evidence="9">
    <location>
        <begin position="217"/>
        <end position="229"/>
    </location>
</feature>
<evidence type="ECO:0000256" key="1">
    <source>
        <dbReference type="ARBA" id="ARBA00004123"/>
    </source>
</evidence>
<feature type="domain" description="CBF1-interacting co-repressor CIR N-terminal" evidence="10">
    <location>
        <begin position="11"/>
        <end position="47"/>
    </location>
</feature>
<dbReference type="EMBL" id="MU839022">
    <property type="protein sequence ID" value="KAK1764049.1"/>
    <property type="molecule type" value="Genomic_DNA"/>
</dbReference>
<keyword evidence="6" id="KW-0508">mRNA splicing</keyword>
<dbReference type="PANTHER" id="PTHR16196">
    <property type="entry name" value="CELL CYCLE CONTROL PROTEIN CWF25"/>
    <property type="match status" value="1"/>
</dbReference>
<feature type="compositionally biased region" description="Polar residues" evidence="9">
    <location>
        <begin position="118"/>
        <end position="132"/>
    </location>
</feature>
<proteinExistence type="inferred from homology"/>
<sequence length="421" mass="48864">MGSSDLNLKKSWHVGRAANISAIAKAEADAIAERKKLALRLNEIKEERKKEEIQKQLAAAGGKPVTQRVEWMYSGGPGDGQNGDSAANEAFLLGKRTLDKLLVSQDNEAKELQKQASHDSLTPAQTVNTARDTASKIREDPLLAIRRQEAEAYGAMMNDPIKRRQLLASMGIDDPMAKSKSKEERRHKHRHHHRRRHRDDDEDDEERSRKRRRSGSRSRDRSRTPRRYESEDEDTRRRRRRSPAEKRSHSSSRNYRDKRDSRPREKSSSRSPPRRRRDDSRDRYDGRRDNYREERNDTSSRRPRDYNGQDRPRYNQDRPRYNGKRSSDSQGRKEQDGDERARKLAAMQAAASDLDKERELRLAALEDTEKAAREAEDKARQRSKKLGGDRHFVNSLHHKASEINLAERIGRGRQGLQRDEA</sequence>
<dbReference type="Proteomes" id="UP001244011">
    <property type="component" value="Unassembled WGS sequence"/>
</dbReference>
<dbReference type="Pfam" id="PF12542">
    <property type="entry name" value="CWC25"/>
    <property type="match status" value="1"/>
</dbReference>
<evidence type="ECO:0000259" key="10">
    <source>
        <dbReference type="SMART" id="SM01083"/>
    </source>
</evidence>
<organism evidence="11 12">
    <name type="scientific">Phialemonium atrogriseum</name>
    <dbReference type="NCBI Taxonomy" id="1093897"/>
    <lineage>
        <taxon>Eukaryota</taxon>
        <taxon>Fungi</taxon>
        <taxon>Dikarya</taxon>
        <taxon>Ascomycota</taxon>
        <taxon>Pezizomycotina</taxon>
        <taxon>Sordariomycetes</taxon>
        <taxon>Sordariomycetidae</taxon>
        <taxon>Cephalothecales</taxon>
        <taxon>Cephalothecaceae</taxon>
        <taxon>Phialemonium</taxon>
    </lineage>
</organism>
<dbReference type="RefSeq" id="XP_060280262.1">
    <property type="nucleotide sequence ID" value="XM_060422620.1"/>
</dbReference>
<reference evidence="11" key="1">
    <citation type="submission" date="2023-06" db="EMBL/GenBank/DDBJ databases">
        <title>Genome-scale phylogeny and comparative genomics of the fungal order Sordariales.</title>
        <authorList>
            <consortium name="Lawrence Berkeley National Laboratory"/>
            <person name="Hensen N."/>
            <person name="Bonometti L."/>
            <person name="Westerberg I."/>
            <person name="Brannstrom I.O."/>
            <person name="Guillou S."/>
            <person name="Cros-Aarteil S."/>
            <person name="Calhoun S."/>
            <person name="Haridas S."/>
            <person name="Kuo A."/>
            <person name="Mondo S."/>
            <person name="Pangilinan J."/>
            <person name="Riley R."/>
            <person name="Labutti K."/>
            <person name="Andreopoulos B."/>
            <person name="Lipzen A."/>
            <person name="Chen C."/>
            <person name="Yanf M."/>
            <person name="Daum C."/>
            <person name="Ng V."/>
            <person name="Clum A."/>
            <person name="Steindorff A."/>
            <person name="Ohm R."/>
            <person name="Martin F."/>
            <person name="Silar P."/>
            <person name="Natvig D."/>
            <person name="Lalanne C."/>
            <person name="Gautier V."/>
            <person name="Ament-Velasquez S.L."/>
            <person name="Kruys A."/>
            <person name="Hutchinson M.I."/>
            <person name="Powell A.J."/>
            <person name="Barry K."/>
            <person name="Miller A.N."/>
            <person name="Grigoriev I.V."/>
            <person name="Debuchy R."/>
            <person name="Gladieux P."/>
            <person name="Thoren M.H."/>
            <person name="Johannesson H."/>
        </authorList>
    </citation>
    <scope>NUCLEOTIDE SEQUENCE</scope>
    <source>
        <strain evidence="11">8032-3</strain>
    </source>
</reference>
<comment type="caution">
    <text evidence="11">The sequence shown here is derived from an EMBL/GenBank/DDBJ whole genome shotgun (WGS) entry which is preliminary data.</text>
</comment>
<name>A0AAJ0BT77_9PEZI</name>
<feature type="region of interest" description="Disordered" evidence="9">
    <location>
        <begin position="109"/>
        <end position="135"/>
    </location>
</feature>
<evidence type="ECO:0000256" key="4">
    <source>
        <dbReference type="ARBA" id="ARBA00022728"/>
    </source>
</evidence>
<keyword evidence="7" id="KW-0539">Nucleus</keyword>
<keyword evidence="4" id="KW-0747">Spliceosome</keyword>
<dbReference type="InterPro" id="IPR019339">
    <property type="entry name" value="CIR_N_dom"/>
</dbReference>
<evidence type="ECO:0000256" key="8">
    <source>
        <dbReference type="SAM" id="Coils"/>
    </source>
</evidence>
<dbReference type="PANTHER" id="PTHR16196:SF0">
    <property type="entry name" value="PRE-MRNA-SPLICING FACTOR CWC25 HOMOLOG"/>
    <property type="match status" value="1"/>
</dbReference>
<protein>
    <submittedName>
        <fullName evidence="11">Pre-mRNA-splicing factor CWC25</fullName>
    </submittedName>
</protein>
<comment type="similarity">
    <text evidence="2">Belongs to the CWC25 family.</text>
</comment>
<feature type="compositionally biased region" description="Basic and acidic residues" evidence="9">
    <location>
        <begin position="276"/>
        <end position="342"/>
    </location>
</feature>
<dbReference type="AlphaFoldDB" id="A0AAJ0BT77"/>
<dbReference type="GeneID" id="85305807"/>
<evidence type="ECO:0000256" key="6">
    <source>
        <dbReference type="ARBA" id="ARBA00023187"/>
    </source>
</evidence>
<dbReference type="InterPro" id="IPR022209">
    <property type="entry name" value="CWC25"/>
</dbReference>
<accession>A0AAJ0BT77</accession>
<gene>
    <name evidence="11" type="ORF">QBC33DRAFT_203998</name>
</gene>
<evidence type="ECO:0000313" key="11">
    <source>
        <dbReference type="EMBL" id="KAK1764049.1"/>
    </source>
</evidence>
<evidence type="ECO:0000256" key="5">
    <source>
        <dbReference type="ARBA" id="ARBA00023054"/>
    </source>
</evidence>
<evidence type="ECO:0000256" key="2">
    <source>
        <dbReference type="ARBA" id="ARBA00006695"/>
    </source>
</evidence>
<evidence type="ECO:0000256" key="9">
    <source>
        <dbReference type="SAM" id="MobiDB-lite"/>
    </source>
</evidence>
<feature type="region of interest" description="Disordered" evidence="9">
    <location>
        <begin position="166"/>
        <end position="355"/>
    </location>
</feature>
<dbReference type="Pfam" id="PF10197">
    <property type="entry name" value="Cir_N"/>
    <property type="match status" value="1"/>
</dbReference>
<feature type="compositionally biased region" description="Basic and acidic residues" evidence="9">
    <location>
        <begin position="242"/>
        <end position="268"/>
    </location>
</feature>
<feature type="region of interest" description="Disordered" evidence="9">
    <location>
        <begin position="371"/>
        <end position="391"/>
    </location>
</feature>
<dbReference type="GO" id="GO:0000398">
    <property type="term" value="P:mRNA splicing, via spliceosome"/>
    <property type="evidence" value="ECO:0007669"/>
    <property type="project" value="TreeGrafter"/>
</dbReference>
<evidence type="ECO:0000256" key="7">
    <source>
        <dbReference type="ARBA" id="ARBA00023242"/>
    </source>
</evidence>
<evidence type="ECO:0000256" key="3">
    <source>
        <dbReference type="ARBA" id="ARBA00022664"/>
    </source>
</evidence>
<keyword evidence="3" id="KW-0507">mRNA processing</keyword>
<dbReference type="GO" id="GO:0005684">
    <property type="term" value="C:U2-type spliceosomal complex"/>
    <property type="evidence" value="ECO:0007669"/>
    <property type="project" value="TreeGrafter"/>
</dbReference>
<keyword evidence="12" id="KW-1185">Reference proteome</keyword>
<keyword evidence="5 8" id="KW-0175">Coiled coil</keyword>
<evidence type="ECO:0000313" key="12">
    <source>
        <dbReference type="Proteomes" id="UP001244011"/>
    </source>
</evidence>
<dbReference type="SMART" id="SM01083">
    <property type="entry name" value="Cir_N"/>
    <property type="match status" value="1"/>
</dbReference>
<feature type="compositionally biased region" description="Basic and acidic residues" evidence="9">
    <location>
        <begin position="175"/>
        <end position="184"/>
    </location>
</feature>
<comment type="subcellular location">
    <subcellularLocation>
        <location evidence="1">Nucleus</location>
    </subcellularLocation>
</comment>
<feature type="compositionally biased region" description="Basic residues" evidence="9">
    <location>
        <begin position="185"/>
        <end position="197"/>
    </location>
</feature>